<keyword evidence="5" id="KW-0479">Metal-binding</keyword>
<dbReference type="InterPro" id="IPR033704">
    <property type="entry name" value="dUTPase_trimeric"/>
</dbReference>
<dbReference type="EMBL" id="JBHUDD010000052">
    <property type="protein sequence ID" value="MFD1509511.1"/>
    <property type="molecule type" value="Genomic_DNA"/>
</dbReference>
<feature type="binding site" evidence="5">
    <location>
        <begin position="93"/>
        <end position="95"/>
    </location>
    <ligand>
        <name>substrate</name>
    </ligand>
</feature>
<dbReference type="CDD" id="cd07557">
    <property type="entry name" value="trimeric_dUTPase"/>
    <property type="match status" value="1"/>
</dbReference>
<comment type="similarity">
    <text evidence="1 5">Belongs to the dUTPase family.</text>
</comment>
<organism evidence="7 8">
    <name type="scientific">Lacimonas salitolerans</name>
    <dbReference type="NCBI Taxonomy" id="1323750"/>
    <lineage>
        <taxon>Bacteria</taxon>
        <taxon>Pseudomonadati</taxon>
        <taxon>Pseudomonadota</taxon>
        <taxon>Alphaproteobacteria</taxon>
        <taxon>Rhodobacterales</taxon>
        <taxon>Paracoccaceae</taxon>
        <taxon>Lacimonas</taxon>
    </lineage>
</organism>
<evidence type="ECO:0000259" key="6">
    <source>
        <dbReference type="Pfam" id="PF00692"/>
    </source>
</evidence>
<evidence type="ECO:0000313" key="8">
    <source>
        <dbReference type="Proteomes" id="UP001597186"/>
    </source>
</evidence>
<protein>
    <recommendedName>
        <fullName evidence="5">Deoxyuridine 5'-triphosphate nucleotidohydrolase</fullName>
        <shortName evidence="5">dUTPase</shortName>
        <ecNumber evidence="5">3.6.1.23</ecNumber>
    </recommendedName>
    <alternativeName>
        <fullName evidence="5">dUTP pyrophosphatase</fullName>
    </alternativeName>
</protein>
<keyword evidence="2 5" id="KW-0378">Hydrolase</keyword>
<keyword evidence="8" id="KW-1185">Reference proteome</keyword>
<evidence type="ECO:0000256" key="3">
    <source>
        <dbReference type="ARBA" id="ARBA00023080"/>
    </source>
</evidence>
<evidence type="ECO:0000256" key="5">
    <source>
        <dbReference type="HAMAP-Rule" id="MF_00116"/>
    </source>
</evidence>
<dbReference type="EC" id="3.6.1.23" evidence="5"/>
<feature type="binding site" evidence="5">
    <location>
        <position position="89"/>
    </location>
    <ligand>
        <name>substrate</name>
    </ligand>
</feature>
<proteinExistence type="inferred from homology"/>
<dbReference type="InterPro" id="IPR008181">
    <property type="entry name" value="dUTPase"/>
</dbReference>
<accession>A0ABW4EG43</accession>
<feature type="domain" description="dUTPase-like" evidence="6">
    <location>
        <begin position="20"/>
        <end position="155"/>
    </location>
</feature>
<comment type="function">
    <text evidence="5">This enzyme is involved in nucleotide metabolism: it produces dUMP, the immediate precursor of thymidine nucleotides and it decreases the intracellular concentration of dUTP so that uracil cannot be incorporated into DNA.</text>
</comment>
<comment type="caution">
    <text evidence="5">Lacks conserved residue(s) required for the propagation of feature annotation.</text>
</comment>
<dbReference type="InterPro" id="IPR029054">
    <property type="entry name" value="dUTPase-like"/>
</dbReference>
<comment type="catalytic activity">
    <reaction evidence="4 5">
        <text>dUTP + H2O = dUMP + diphosphate + H(+)</text>
        <dbReference type="Rhea" id="RHEA:10248"/>
        <dbReference type="ChEBI" id="CHEBI:15377"/>
        <dbReference type="ChEBI" id="CHEBI:15378"/>
        <dbReference type="ChEBI" id="CHEBI:33019"/>
        <dbReference type="ChEBI" id="CHEBI:61555"/>
        <dbReference type="ChEBI" id="CHEBI:246422"/>
        <dbReference type="EC" id="3.6.1.23"/>
    </reaction>
</comment>
<comment type="pathway">
    <text evidence="5">Pyrimidine metabolism; dUMP biosynthesis; dUMP from dCTP (dUTP route): step 2/2.</text>
</comment>
<evidence type="ECO:0000256" key="4">
    <source>
        <dbReference type="ARBA" id="ARBA00047686"/>
    </source>
</evidence>
<dbReference type="NCBIfam" id="TIGR00576">
    <property type="entry name" value="dut"/>
    <property type="match status" value="1"/>
</dbReference>
<sequence>MDAEMVTLRLVWTEEADRDLPLPSYATAGAAGADLRANFPPGARGGVTVDPGARVLVPTGLRLEIPPGYEVQIRPRSGLALKHGITLPNSPGTIDSDYRGDLGVIVMNAGDALFEIAHGDRIAQMVLAPVVRADFTLVDALDETARGAGGFGSTGRV</sequence>
<dbReference type="Proteomes" id="UP001597186">
    <property type="component" value="Unassembled WGS sequence"/>
</dbReference>
<dbReference type="InterPro" id="IPR036157">
    <property type="entry name" value="dUTPase-like_sf"/>
</dbReference>
<keyword evidence="5" id="KW-0460">Magnesium</keyword>
<comment type="caution">
    <text evidence="7">The sequence shown here is derived from an EMBL/GenBank/DDBJ whole genome shotgun (WGS) entry which is preliminary data.</text>
</comment>
<keyword evidence="3 5" id="KW-0546">Nucleotide metabolism</keyword>
<reference evidence="8" key="1">
    <citation type="journal article" date="2019" name="Int. J. Syst. Evol. Microbiol.">
        <title>The Global Catalogue of Microorganisms (GCM) 10K type strain sequencing project: providing services to taxonomists for standard genome sequencing and annotation.</title>
        <authorList>
            <consortium name="The Broad Institute Genomics Platform"/>
            <consortium name="The Broad Institute Genome Sequencing Center for Infectious Disease"/>
            <person name="Wu L."/>
            <person name="Ma J."/>
        </authorList>
    </citation>
    <scope>NUCLEOTIDE SEQUENCE [LARGE SCALE GENOMIC DNA]</scope>
    <source>
        <strain evidence="8">CGMCC 1.12477</strain>
    </source>
</reference>
<feature type="binding site" evidence="5">
    <location>
        <begin position="76"/>
        <end position="78"/>
    </location>
    <ligand>
        <name>substrate</name>
    </ligand>
</feature>
<dbReference type="Pfam" id="PF00692">
    <property type="entry name" value="dUTPase"/>
    <property type="match status" value="1"/>
</dbReference>
<comment type="cofactor">
    <cofactor evidence="5">
        <name>Mg(2+)</name>
        <dbReference type="ChEBI" id="CHEBI:18420"/>
    </cofactor>
</comment>
<evidence type="ECO:0000313" key="7">
    <source>
        <dbReference type="EMBL" id="MFD1509511.1"/>
    </source>
</evidence>
<dbReference type="SUPFAM" id="SSF51283">
    <property type="entry name" value="dUTPase-like"/>
    <property type="match status" value="1"/>
</dbReference>
<dbReference type="PANTHER" id="PTHR11241:SF0">
    <property type="entry name" value="DEOXYURIDINE 5'-TRIPHOSPHATE NUCLEOTIDOHYDROLASE"/>
    <property type="match status" value="1"/>
</dbReference>
<gene>
    <name evidence="5 7" type="primary">dut</name>
    <name evidence="7" type="ORF">ACFTOW_08865</name>
</gene>
<dbReference type="PANTHER" id="PTHR11241">
    <property type="entry name" value="DEOXYURIDINE 5'-TRIPHOSPHATE NUCLEOTIDOHYDROLASE"/>
    <property type="match status" value="1"/>
</dbReference>
<evidence type="ECO:0000256" key="2">
    <source>
        <dbReference type="ARBA" id="ARBA00022801"/>
    </source>
</evidence>
<name>A0ABW4EG43_9RHOB</name>
<evidence type="ECO:0000256" key="1">
    <source>
        <dbReference type="ARBA" id="ARBA00006581"/>
    </source>
</evidence>
<dbReference type="NCBIfam" id="NF001862">
    <property type="entry name" value="PRK00601.1"/>
    <property type="match status" value="1"/>
</dbReference>
<dbReference type="Gene3D" id="2.70.40.10">
    <property type="match status" value="1"/>
</dbReference>
<dbReference type="GO" id="GO:0004170">
    <property type="term" value="F:dUTP diphosphatase activity"/>
    <property type="evidence" value="ECO:0007669"/>
    <property type="project" value="UniProtKB-EC"/>
</dbReference>
<dbReference type="HAMAP" id="MF_00116">
    <property type="entry name" value="dUTPase_bact"/>
    <property type="match status" value="1"/>
</dbReference>
<dbReference type="RefSeq" id="WP_379914746.1">
    <property type="nucleotide sequence ID" value="NZ_JBHUDD010000052.1"/>
</dbReference>